<accession>A0A1L8R7I6</accession>
<proteinExistence type="predicted"/>
<dbReference type="Proteomes" id="UP000182835">
    <property type="component" value="Unassembled WGS sequence"/>
</dbReference>
<dbReference type="EMBL" id="JXKG01000005">
    <property type="protein sequence ID" value="OJG15717.1"/>
    <property type="molecule type" value="Genomic_DNA"/>
</dbReference>
<dbReference type="OrthoDB" id="2199695at2"/>
<name>A0A1L8R7I6_9ENTE</name>
<sequence length="135" mass="15342">MKAVITSEEFYTEGGCNACQPFTMATYDLTFEDGTTTSLEELDVSSLIMALAQKNQWRQSYEEDGFDDILIYQKEATKITVKETLRQITFEKAGTTQTFVKKDCDLTALFSRVNEIAKGFFALSNTDFEVRPLEK</sequence>
<evidence type="ECO:0008006" key="3">
    <source>
        <dbReference type="Google" id="ProtNLM"/>
    </source>
</evidence>
<dbReference type="InterPro" id="IPR032080">
    <property type="entry name" value="DUF4809"/>
</dbReference>
<dbReference type="Pfam" id="PF16067">
    <property type="entry name" value="DUF4809"/>
    <property type="match status" value="1"/>
</dbReference>
<reference evidence="1 2" key="1">
    <citation type="submission" date="2014-12" db="EMBL/GenBank/DDBJ databases">
        <title>Draft genome sequences of 29 type strains of Enterococci.</title>
        <authorList>
            <person name="Zhong Z."/>
            <person name="Sun Z."/>
            <person name="Liu W."/>
            <person name="Zhang W."/>
            <person name="Zhang H."/>
        </authorList>
    </citation>
    <scope>NUCLEOTIDE SEQUENCE [LARGE SCALE GENOMIC DNA]</scope>
    <source>
        <strain evidence="1 2">DSM 21207</strain>
    </source>
</reference>
<evidence type="ECO:0000313" key="1">
    <source>
        <dbReference type="EMBL" id="OJG15717.1"/>
    </source>
</evidence>
<gene>
    <name evidence="1" type="ORF">RU96_GL002022</name>
</gene>
<protein>
    <recommendedName>
        <fullName evidence="3">DUF4809 domain-containing protein</fullName>
    </recommendedName>
</protein>
<comment type="caution">
    <text evidence="1">The sequence shown here is derived from an EMBL/GenBank/DDBJ whole genome shotgun (WGS) entry which is preliminary data.</text>
</comment>
<dbReference type="AlphaFoldDB" id="A0A1L8R7I6"/>
<organism evidence="1 2">
    <name type="scientific">Enterococcus canintestini</name>
    <dbReference type="NCBI Taxonomy" id="317010"/>
    <lineage>
        <taxon>Bacteria</taxon>
        <taxon>Bacillati</taxon>
        <taxon>Bacillota</taxon>
        <taxon>Bacilli</taxon>
        <taxon>Lactobacillales</taxon>
        <taxon>Enterococcaceae</taxon>
        <taxon>Enterococcus</taxon>
    </lineage>
</organism>
<evidence type="ECO:0000313" key="2">
    <source>
        <dbReference type="Proteomes" id="UP000182835"/>
    </source>
</evidence>
<dbReference type="RefSeq" id="WP_071864383.1">
    <property type="nucleotide sequence ID" value="NZ_JBHLVQ010000007.1"/>
</dbReference>